<name>A0ABS7X0K4_9GAMM</name>
<comment type="catalytic activity">
    <reaction evidence="4 5">
        <text>an acyl phosphate + H2O = a carboxylate + phosphate + H(+)</text>
        <dbReference type="Rhea" id="RHEA:14965"/>
        <dbReference type="ChEBI" id="CHEBI:15377"/>
        <dbReference type="ChEBI" id="CHEBI:15378"/>
        <dbReference type="ChEBI" id="CHEBI:29067"/>
        <dbReference type="ChEBI" id="CHEBI:43474"/>
        <dbReference type="ChEBI" id="CHEBI:59918"/>
        <dbReference type="EC" id="3.6.1.7"/>
    </reaction>
</comment>
<evidence type="ECO:0000256" key="6">
    <source>
        <dbReference type="RuleBase" id="RU004168"/>
    </source>
</evidence>
<dbReference type="NCBIfam" id="NF011000">
    <property type="entry name" value="PRK14426.1"/>
    <property type="match status" value="1"/>
</dbReference>
<dbReference type="InterPro" id="IPR036046">
    <property type="entry name" value="Acylphosphatase-like_dom_sf"/>
</dbReference>
<comment type="similarity">
    <text evidence="1 6">Belongs to the acylphosphatase family.</text>
</comment>
<dbReference type="EC" id="3.6.1.7" evidence="2 5"/>
<sequence length="90" mass="9862">MSQRCVQARVTGKVQGVWFRAATQSQAREAGVTGYAVNCEDGSVEVVLCGHREAVDSVVDWLWQGPPAAQVAHVEAVDIDWQPHDDFTTH</sequence>
<keyword evidence="9" id="KW-1185">Reference proteome</keyword>
<comment type="caution">
    <text evidence="8">The sequence shown here is derived from an EMBL/GenBank/DDBJ whole genome shotgun (WGS) entry which is preliminary data.</text>
</comment>
<gene>
    <name evidence="8" type="primary">yccX</name>
    <name evidence="8" type="ORF">KGQ91_12080</name>
</gene>
<dbReference type="PANTHER" id="PTHR47268:SF4">
    <property type="entry name" value="ACYLPHOSPHATASE"/>
    <property type="match status" value="1"/>
</dbReference>
<reference evidence="8 9" key="1">
    <citation type="submission" date="2021-05" db="EMBL/GenBank/DDBJ databases">
        <title>Petroleum and Energy Research Collection (APPE): ex situ preservation of microbial diversity associated with the oil industry and exploitation of its biotechnological potential.</title>
        <authorList>
            <person name="Paixao C.T.M."/>
            <person name="Gomes M.B."/>
            <person name="Oliveira V.M."/>
        </authorList>
    </citation>
    <scope>NUCLEOTIDE SEQUENCE [LARGE SCALE GENOMIC DNA]</scope>
    <source>
        <strain evidence="8 9">LIT2</strain>
    </source>
</reference>
<evidence type="ECO:0000256" key="4">
    <source>
        <dbReference type="ARBA" id="ARBA00047645"/>
    </source>
</evidence>
<evidence type="ECO:0000256" key="2">
    <source>
        <dbReference type="ARBA" id="ARBA00012150"/>
    </source>
</evidence>
<dbReference type="InterPro" id="IPR017968">
    <property type="entry name" value="Acylphosphatase_CS"/>
</dbReference>
<dbReference type="Pfam" id="PF00708">
    <property type="entry name" value="Acylphosphatase"/>
    <property type="match status" value="1"/>
</dbReference>
<evidence type="ECO:0000256" key="5">
    <source>
        <dbReference type="PROSITE-ProRule" id="PRU00520"/>
    </source>
</evidence>
<dbReference type="Gene3D" id="3.30.70.100">
    <property type="match status" value="1"/>
</dbReference>
<dbReference type="PROSITE" id="PS00150">
    <property type="entry name" value="ACYLPHOSPHATASE_1"/>
    <property type="match status" value="1"/>
</dbReference>
<accession>A0ABS7X0K4</accession>
<evidence type="ECO:0000256" key="1">
    <source>
        <dbReference type="ARBA" id="ARBA00005614"/>
    </source>
</evidence>
<dbReference type="InterPro" id="IPR001792">
    <property type="entry name" value="Acylphosphatase-like_dom"/>
</dbReference>
<dbReference type="PROSITE" id="PS51160">
    <property type="entry name" value="ACYLPHOSPHATASE_3"/>
    <property type="match status" value="1"/>
</dbReference>
<dbReference type="PANTHER" id="PTHR47268">
    <property type="entry name" value="ACYLPHOSPHATASE"/>
    <property type="match status" value="1"/>
</dbReference>
<feature type="active site" evidence="5">
    <location>
        <position position="38"/>
    </location>
</feature>
<evidence type="ECO:0000259" key="7">
    <source>
        <dbReference type="PROSITE" id="PS51160"/>
    </source>
</evidence>
<evidence type="ECO:0000256" key="3">
    <source>
        <dbReference type="ARBA" id="ARBA00015991"/>
    </source>
</evidence>
<dbReference type="NCBIfam" id="NF011022">
    <property type="entry name" value="PRK14451.1"/>
    <property type="match status" value="1"/>
</dbReference>
<proteinExistence type="inferred from homology"/>
<dbReference type="GO" id="GO:0003998">
    <property type="term" value="F:acylphosphatase activity"/>
    <property type="evidence" value="ECO:0007669"/>
    <property type="project" value="UniProtKB-EC"/>
</dbReference>
<feature type="domain" description="Acylphosphatase-like" evidence="7">
    <location>
        <begin position="5"/>
        <end position="90"/>
    </location>
</feature>
<keyword evidence="5 8" id="KW-0378">Hydrolase</keyword>
<evidence type="ECO:0000313" key="8">
    <source>
        <dbReference type="EMBL" id="MBZ9568407.1"/>
    </source>
</evidence>
<dbReference type="EMBL" id="JAGXFD010000001">
    <property type="protein sequence ID" value="MBZ9568407.1"/>
    <property type="molecule type" value="Genomic_DNA"/>
</dbReference>
<organism evidence="8 9">
    <name type="scientific">Modicisalibacter tunisiensis</name>
    <dbReference type="NCBI Taxonomy" id="390637"/>
    <lineage>
        <taxon>Bacteria</taxon>
        <taxon>Pseudomonadati</taxon>
        <taxon>Pseudomonadota</taxon>
        <taxon>Gammaproteobacteria</taxon>
        <taxon>Oceanospirillales</taxon>
        <taxon>Halomonadaceae</taxon>
        <taxon>Modicisalibacter</taxon>
    </lineage>
</organism>
<dbReference type="RefSeq" id="WP_163648696.1">
    <property type="nucleotide sequence ID" value="NZ_JAGXFD010000001.1"/>
</dbReference>
<dbReference type="InterPro" id="IPR020456">
    <property type="entry name" value="Acylphosphatase"/>
</dbReference>
<dbReference type="Proteomes" id="UP001319883">
    <property type="component" value="Unassembled WGS sequence"/>
</dbReference>
<dbReference type="SUPFAM" id="SSF54975">
    <property type="entry name" value="Acylphosphatase/BLUF domain-like"/>
    <property type="match status" value="1"/>
</dbReference>
<feature type="active site" evidence="5">
    <location>
        <position position="20"/>
    </location>
</feature>
<protein>
    <recommendedName>
        <fullName evidence="3 5">acylphosphatase</fullName>
        <ecNumber evidence="2 5">3.6.1.7</ecNumber>
    </recommendedName>
</protein>
<evidence type="ECO:0000313" key="9">
    <source>
        <dbReference type="Proteomes" id="UP001319883"/>
    </source>
</evidence>